<dbReference type="PANTHER" id="PTHR37307">
    <property type="entry name" value="CELL DIVISION PROTEIN WHIA-RELATED"/>
    <property type="match status" value="1"/>
</dbReference>
<dbReference type="SUPFAM" id="SSF55608">
    <property type="entry name" value="Homing endonucleases"/>
    <property type="match status" value="1"/>
</dbReference>
<dbReference type="RefSeq" id="WP_087254229.1">
    <property type="nucleotide sequence ID" value="NZ_NFKY01000026.1"/>
</dbReference>
<evidence type="ECO:0000256" key="2">
    <source>
        <dbReference type="ARBA" id="ARBA00023125"/>
    </source>
</evidence>
<evidence type="ECO:0000313" key="9">
    <source>
        <dbReference type="Proteomes" id="UP000196258"/>
    </source>
</evidence>
<dbReference type="InterPro" id="IPR027434">
    <property type="entry name" value="Homing_endonucl"/>
</dbReference>
<dbReference type="EMBL" id="NFLB01000001">
    <property type="protein sequence ID" value="OUQ06660.1"/>
    <property type="molecule type" value="Genomic_DNA"/>
</dbReference>
<dbReference type="PANTHER" id="PTHR37307:SF1">
    <property type="entry name" value="CELL DIVISION PROTEIN WHIA-RELATED"/>
    <property type="match status" value="1"/>
</dbReference>
<dbReference type="InterPro" id="IPR039518">
    <property type="entry name" value="WhiA_LAGLIDADG_dom"/>
</dbReference>
<dbReference type="GO" id="GO:0003677">
    <property type="term" value="F:DNA binding"/>
    <property type="evidence" value="ECO:0007669"/>
    <property type="project" value="UniProtKB-UniRule"/>
</dbReference>
<dbReference type="HAMAP" id="MF_01420">
    <property type="entry name" value="HTH_type_WhiA"/>
    <property type="match status" value="1"/>
</dbReference>
<sequence length="315" mass="36280">MVSFSRVVKEDVVFNDFESCCQKAMLCAIIKINGTLSLSSYGLSLTIRTENAKIASKIHKMLKDEYDPQIEFIVSRKMKLKKNNVYILKVTKAREILDDLSLMDGLGFHIIPDKKIFQKECCIRAYLAGAFLACGSVNNPETSNYHLEMSFAEEEYTNFIAQLMNNFELNAKIIKRRNRYVVYLKSSEKIGDFLRAMGASRSVMNFESTRIDRNMSNTVNRWNNCDIANEIKSLASANKQIDDINTVDMFMGLEMLDEKTRSVALIRRKYPEMSLNELAQVYYEETGQTISKSGLHHRFKKISDEAKRLIQMENE</sequence>
<feature type="domain" description="Sporulation transcription regulator WhiA N-terminal" evidence="6">
    <location>
        <begin position="19"/>
        <end position="103"/>
    </location>
</feature>
<comment type="similarity">
    <text evidence="4">Belongs to the WhiA family.</text>
</comment>
<dbReference type="InterPro" id="IPR023054">
    <property type="entry name" value="Sporulation_regulator_WhiA_C"/>
</dbReference>
<feature type="domain" description="WhiA LAGLIDADG-like" evidence="7">
    <location>
        <begin position="124"/>
        <end position="215"/>
    </location>
</feature>
<evidence type="ECO:0000259" key="6">
    <source>
        <dbReference type="Pfam" id="PF10298"/>
    </source>
</evidence>
<accession>A0A1Y4QNM1</accession>
<evidence type="ECO:0000256" key="3">
    <source>
        <dbReference type="ARBA" id="ARBA00023306"/>
    </source>
</evidence>
<dbReference type="InterPro" id="IPR003802">
    <property type="entry name" value="Sporulation_regulator_WhiA"/>
</dbReference>
<evidence type="ECO:0000259" key="7">
    <source>
        <dbReference type="Pfam" id="PF14527"/>
    </source>
</evidence>
<dbReference type="Pfam" id="PF10298">
    <property type="entry name" value="WhiA_N"/>
    <property type="match status" value="1"/>
</dbReference>
<keyword evidence="2 4" id="KW-0238">DNA-binding</keyword>
<dbReference type="InterPro" id="IPR018478">
    <property type="entry name" value="Sporu_reg_WhiA_N_dom"/>
</dbReference>
<keyword evidence="3 4" id="KW-0131">Cell cycle</keyword>
<evidence type="ECO:0000256" key="1">
    <source>
        <dbReference type="ARBA" id="ARBA00022618"/>
    </source>
</evidence>
<gene>
    <name evidence="4" type="primary">whiA</name>
    <name evidence="8" type="ORF">B5E91_01655</name>
</gene>
<dbReference type="Gene3D" id="3.10.28.10">
    <property type="entry name" value="Homing endonucleases"/>
    <property type="match status" value="1"/>
</dbReference>
<name>A0A1Y4QNM1_9FIRM</name>
<dbReference type="Pfam" id="PF02650">
    <property type="entry name" value="HTH_WhiA"/>
    <property type="match status" value="1"/>
</dbReference>
<reference evidence="9" key="1">
    <citation type="submission" date="2017-04" db="EMBL/GenBank/DDBJ databases">
        <title>Function of individual gut microbiota members based on whole genome sequencing of pure cultures obtained from chicken caecum.</title>
        <authorList>
            <person name="Medvecky M."/>
            <person name="Cejkova D."/>
            <person name="Polansky O."/>
            <person name="Karasova D."/>
            <person name="Kubasova T."/>
            <person name="Cizek A."/>
            <person name="Rychlik I."/>
        </authorList>
    </citation>
    <scope>NUCLEOTIDE SEQUENCE [LARGE SCALE GENOMIC DNA]</scope>
    <source>
        <strain evidence="9">An149</strain>
    </source>
</reference>
<dbReference type="AlphaFoldDB" id="A0A1Y4QNM1"/>
<keyword evidence="1 4" id="KW-0132">Cell division</keyword>
<comment type="function">
    <text evidence="4">Involved in cell division and chromosome segregation.</text>
</comment>
<dbReference type="Proteomes" id="UP000196258">
    <property type="component" value="Unassembled WGS sequence"/>
</dbReference>
<organism evidence="8 9">
    <name type="scientific">Thomasclavelia spiroformis</name>
    <dbReference type="NCBI Taxonomy" id="29348"/>
    <lineage>
        <taxon>Bacteria</taxon>
        <taxon>Bacillati</taxon>
        <taxon>Bacillota</taxon>
        <taxon>Erysipelotrichia</taxon>
        <taxon>Erysipelotrichales</taxon>
        <taxon>Coprobacillaceae</taxon>
        <taxon>Thomasclavelia</taxon>
    </lineage>
</organism>
<evidence type="ECO:0000313" key="8">
    <source>
        <dbReference type="EMBL" id="OUQ06660.1"/>
    </source>
</evidence>
<proteinExistence type="inferred from homology"/>
<dbReference type="NCBIfam" id="TIGR00647">
    <property type="entry name" value="DNA_bind_WhiA"/>
    <property type="match status" value="1"/>
</dbReference>
<comment type="caution">
    <text evidence="8">The sequence shown here is derived from an EMBL/GenBank/DDBJ whole genome shotgun (WGS) entry which is preliminary data.</text>
</comment>
<dbReference type="GO" id="GO:0043937">
    <property type="term" value="P:regulation of sporulation"/>
    <property type="evidence" value="ECO:0007669"/>
    <property type="project" value="InterPro"/>
</dbReference>
<evidence type="ECO:0000259" key="5">
    <source>
        <dbReference type="Pfam" id="PF02650"/>
    </source>
</evidence>
<feature type="domain" description="Sporulation regulator WhiA C-terminal" evidence="5">
    <location>
        <begin position="219"/>
        <end position="304"/>
    </location>
</feature>
<evidence type="ECO:0000256" key="4">
    <source>
        <dbReference type="HAMAP-Rule" id="MF_01420"/>
    </source>
</evidence>
<dbReference type="Pfam" id="PF14527">
    <property type="entry name" value="LAGLIDADG_WhiA"/>
    <property type="match status" value="1"/>
</dbReference>
<protein>
    <recommendedName>
        <fullName evidence="4">Probable cell division protein WhiA</fullName>
    </recommendedName>
</protein>
<dbReference type="GO" id="GO:0051301">
    <property type="term" value="P:cell division"/>
    <property type="evidence" value="ECO:0007669"/>
    <property type="project" value="UniProtKB-UniRule"/>
</dbReference>